<keyword evidence="2" id="KW-1185">Reference proteome</keyword>
<sequence length="187" mass="20380">MKLFAKCLLLMRNSLKVKGRHNIEIDRDARIRGCDIIIKGKNNTLKIASNVSLKGAYIEIIGEGCSLIIGEGCVIGENCYLSARERGTQLTVGSNCMFSRNVNIMTSDGHDILKEGVRINPAKNIVIGDNVWLAENVTILKGVHVENNCVVGINSTLTKSIEEGVIAAGVPAKVLIENVSWQNQLTY</sequence>
<dbReference type="InterPro" id="IPR051159">
    <property type="entry name" value="Hexapeptide_acetyltransf"/>
</dbReference>
<reference evidence="1 2" key="1">
    <citation type="submission" date="2020-09" db="EMBL/GenBank/DDBJ databases">
        <title>Marinomonas sp. nov., isolated from the cysticercosis algae of Qingdao, China.</title>
        <authorList>
            <person name="Sun X."/>
        </authorList>
    </citation>
    <scope>NUCLEOTIDE SEQUENCE [LARGE SCALE GENOMIC DNA]</scope>
    <source>
        <strain evidence="1 2">SM2066</strain>
    </source>
</reference>
<dbReference type="PANTHER" id="PTHR23416">
    <property type="entry name" value="SIALIC ACID SYNTHASE-RELATED"/>
    <property type="match status" value="1"/>
</dbReference>
<dbReference type="RefSeq" id="WP_191594182.1">
    <property type="nucleotide sequence ID" value="NZ_JACYFC010000002.1"/>
</dbReference>
<proteinExistence type="predicted"/>
<dbReference type="InterPro" id="IPR011004">
    <property type="entry name" value="Trimer_LpxA-like_sf"/>
</dbReference>
<dbReference type="SUPFAM" id="SSF51161">
    <property type="entry name" value="Trimeric LpxA-like enzymes"/>
    <property type="match status" value="1"/>
</dbReference>
<dbReference type="GO" id="GO:0016746">
    <property type="term" value="F:acyltransferase activity"/>
    <property type="evidence" value="ECO:0007669"/>
    <property type="project" value="UniProtKB-KW"/>
</dbReference>
<keyword evidence="1" id="KW-0012">Acyltransferase</keyword>
<organism evidence="1 2">
    <name type="scientific">Marinomonas colpomeniae</name>
    <dbReference type="NCBI Taxonomy" id="2774408"/>
    <lineage>
        <taxon>Bacteria</taxon>
        <taxon>Pseudomonadati</taxon>
        <taxon>Pseudomonadota</taxon>
        <taxon>Gammaproteobacteria</taxon>
        <taxon>Oceanospirillales</taxon>
        <taxon>Oceanospirillaceae</taxon>
        <taxon>Marinomonas</taxon>
    </lineage>
</organism>
<gene>
    <name evidence="1" type="ORF">IF202_07050</name>
</gene>
<protein>
    <submittedName>
        <fullName evidence="1">Acyltransferase</fullName>
    </submittedName>
</protein>
<dbReference type="InterPro" id="IPR001451">
    <property type="entry name" value="Hexapep"/>
</dbReference>
<dbReference type="Gene3D" id="2.160.10.10">
    <property type="entry name" value="Hexapeptide repeat proteins"/>
    <property type="match status" value="1"/>
</dbReference>
<evidence type="ECO:0000313" key="1">
    <source>
        <dbReference type="EMBL" id="MBD5770806.1"/>
    </source>
</evidence>
<accession>A0ABR8NXQ0</accession>
<comment type="caution">
    <text evidence="1">The sequence shown here is derived from an EMBL/GenBank/DDBJ whole genome shotgun (WGS) entry which is preliminary data.</text>
</comment>
<evidence type="ECO:0000313" key="2">
    <source>
        <dbReference type="Proteomes" id="UP000604161"/>
    </source>
</evidence>
<keyword evidence="1" id="KW-0808">Transferase</keyword>
<dbReference type="CDD" id="cd04647">
    <property type="entry name" value="LbH_MAT_like"/>
    <property type="match status" value="1"/>
</dbReference>
<dbReference type="PANTHER" id="PTHR23416:SF78">
    <property type="entry name" value="LIPOPOLYSACCHARIDE BIOSYNTHESIS O-ACETYL TRANSFERASE WBBJ-RELATED"/>
    <property type="match status" value="1"/>
</dbReference>
<dbReference type="Pfam" id="PF00132">
    <property type="entry name" value="Hexapep"/>
    <property type="match status" value="1"/>
</dbReference>
<dbReference type="Proteomes" id="UP000604161">
    <property type="component" value="Unassembled WGS sequence"/>
</dbReference>
<name>A0ABR8NXQ0_9GAMM</name>
<dbReference type="EMBL" id="JACYFC010000002">
    <property type="protein sequence ID" value="MBD5770806.1"/>
    <property type="molecule type" value="Genomic_DNA"/>
</dbReference>